<organism evidence="1 2">
    <name type="scientific">Candidatus Desantisbacteria bacterium CG_4_10_14_0_8_um_filter_39_17</name>
    <dbReference type="NCBI Taxonomy" id="1974542"/>
    <lineage>
        <taxon>Bacteria</taxon>
        <taxon>Candidatus Desantisiibacteriota</taxon>
    </lineage>
</organism>
<evidence type="ECO:0000313" key="2">
    <source>
        <dbReference type="Proteomes" id="UP000234145"/>
    </source>
</evidence>
<protein>
    <submittedName>
        <fullName evidence="1">Uncharacterized protein</fullName>
    </submittedName>
</protein>
<dbReference type="Proteomes" id="UP000234145">
    <property type="component" value="Unassembled WGS sequence"/>
</dbReference>
<name>A0A2H9PD49_9BACT</name>
<gene>
    <name evidence="1" type="ORF">COY51_00315</name>
</gene>
<dbReference type="EMBL" id="PFMS01000007">
    <property type="protein sequence ID" value="PIZ17379.1"/>
    <property type="molecule type" value="Genomic_DNA"/>
</dbReference>
<accession>A0A2H9PD49</accession>
<evidence type="ECO:0000313" key="1">
    <source>
        <dbReference type="EMBL" id="PIZ17379.1"/>
    </source>
</evidence>
<comment type="caution">
    <text evidence="1">The sequence shown here is derived from an EMBL/GenBank/DDBJ whole genome shotgun (WGS) entry which is preliminary data.</text>
</comment>
<proteinExistence type="predicted"/>
<sequence length="126" mass="14377">MLHPFVNIQPVAVATGIRKKSQEKFLKDHCRIKSLKGGGWEISEAAEQLLTHSVRRRRGDERSYLAGLKNRSEWLPGLDSNQRPCGYKFPLCFHKSWTISFPLPISVGKAELGASSRFNRDYFLSE</sequence>
<reference evidence="2" key="1">
    <citation type="submission" date="2017-09" db="EMBL/GenBank/DDBJ databases">
        <title>Depth-based differentiation of microbial function through sediment-hosted aquifers and enrichment of novel symbionts in the deep terrestrial subsurface.</title>
        <authorList>
            <person name="Probst A.J."/>
            <person name="Ladd B."/>
            <person name="Jarett J.K."/>
            <person name="Geller-Mcgrath D.E."/>
            <person name="Sieber C.M.K."/>
            <person name="Emerson J.B."/>
            <person name="Anantharaman K."/>
            <person name="Thomas B.C."/>
            <person name="Malmstrom R."/>
            <person name="Stieglmeier M."/>
            <person name="Klingl A."/>
            <person name="Woyke T."/>
            <person name="Ryan C.M."/>
            <person name="Banfield J.F."/>
        </authorList>
    </citation>
    <scope>NUCLEOTIDE SEQUENCE [LARGE SCALE GENOMIC DNA]</scope>
</reference>
<dbReference type="AlphaFoldDB" id="A0A2H9PD49"/>